<dbReference type="Proteomes" id="UP001589575">
    <property type="component" value="Unassembled WGS sequence"/>
</dbReference>
<proteinExistence type="predicted"/>
<sequence>MTTVLLTVYVLMWPVIVAFVLFFIARGFFRDVSESKKAGRPII</sequence>
<dbReference type="NCBIfam" id="NF038354">
    <property type="entry name" value="trnsprt_adja_43"/>
    <property type="match status" value="1"/>
</dbReference>
<protein>
    <submittedName>
        <fullName evidence="1">Transporter small subunit</fullName>
    </submittedName>
</protein>
<dbReference type="EMBL" id="JBHMFI010000001">
    <property type="protein sequence ID" value="MFB9073337.1"/>
    <property type="molecule type" value="Genomic_DNA"/>
</dbReference>
<dbReference type="InterPro" id="IPR049820">
    <property type="entry name" value="Trnsprt_adja_ssu-like"/>
</dbReference>
<gene>
    <name evidence="1" type="ORF">ACFFX0_19895</name>
</gene>
<organism evidence="1 2">
    <name type="scientific">Citricoccus parietis</name>
    <dbReference type="NCBI Taxonomy" id="592307"/>
    <lineage>
        <taxon>Bacteria</taxon>
        <taxon>Bacillati</taxon>
        <taxon>Actinomycetota</taxon>
        <taxon>Actinomycetes</taxon>
        <taxon>Micrococcales</taxon>
        <taxon>Micrococcaceae</taxon>
        <taxon>Citricoccus</taxon>
    </lineage>
</organism>
<name>A0ABV5G326_9MICC</name>
<evidence type="ECO:0000313" key="2">
    <source>
        <dbReference type="Proteomes" id="UP001589575"/>
    </source>
</evidence>
<comment type="caution">
    <text evidence="1">The sequence shown here is derived from an EMBL/GenBank/DDBJ whole genome shotgun (WGS) entry which is preliminary data.</text>
</comment>
<reference evidence="1 2" key="1">
    <citation type="submission" date="2024-09" db="EMBL/GenBank/DDBJ databases">
        <authorList>
            <person name="Sun Q."/>
            <person name="Mori K."/>
        </authorList>
    </citation>
    <scope>NUCLEOTIDE SEQUENCE [LARGE SCALE GENOMIC DNA]</scope>
    <source>
        <strain evidence="1 2">CCM 7609</strain>
    </source>
</reference>
<keyword evidence="2" id="KW-1185">Reference proteome</keyword>
<evidence type="ECO:0000313" key="1">
    <source>
        <dbReference type="EMBL" id="MFB9073337.1"/>
    </source>
</evidence>
<accession>A0ABV5G326</accession>